<dbReference type="EMBL" id="JARESE010000010">
    <property type="protein sequence ID" value="MDE8650895.1"/>
    <property type="molecule type" value="Genomic_DNA"/>
</dbReference>
<dbReference type="InterPro" id="IPR050194">
    <property type="entry name" value="Glycosyltransferase_grp1"/>
</dbReference>
<dbReference type="PANTHER" id="PTHR45947:SF3">
    <property type="entry name" value="SULFOQUINOVOSYL TRANSFERASE SQD2"/>
    <property type="match status" value="1"/>
</dbReference>
<organism evidence="3 4">
    <name type="scientific">Novosphingobium album</name>
    <name type="common">ex Liu et al. 2023</name>
    <dbReference type="NCBI Taxonomy" id="3031130"/>
    <lineage>
        <taxon>Bacteria</taxon>
        <taxon>Pseudomonadati</taxon>
        <taxon>Pseudomonadota</taxon>
        <taxon>Alphaproteobacteria</taxon>
        <taxon>Sphingomonadales</taxon>
        <taxon>Sphingomonadaceae</taxon>
        <taxon>Novosphingobium</taxon>
    </lineage>
</organism>
<accession>A0ABT5WLI7</accession>
<evidence type="ECO:0000313" key="3">
    <source>
        <dbReference type="EMBL" id="MDE8650895.1"/>
    </source>
</evidence>
<proteinExistence type="predicted"/>
<dbReference type="InterPro" id="IPR028098">
    <property type="entry name" value="Glyco_trans_4-like_N"/>
</dbReference>
<keyword evidence="3" id="KW-0328">Glycosyltransferase</keyword>
<dbReference type="EC" id="2.4.-.-" evidence="3"/>
<dbReference type="RefSeq" id="WP_275226975.1">
    <property type="nucleotide sequence ID" value="NZ_JARESE010000010.1"/>
</dbReference>
<feature type="domain" description="Glycosyltransferase subfamily 4-like N-terminal" evidence="2">
    <location>
        <begin position="15"/>
        <end position="176"/>
    </location>
</feature>
<dbReference type="Pfam" id="PF00534">
    <property type="entry name" value="Glycos_transf_1"/>
    <property type="match status" value="1"/>
</dbReference>
<keyword evidence="3" id="KW-0808">Transferase</keyword>
<reference evidence="3 4" key="1">
    <citation type="submission" date="2023-03" db="EMBL/GenBank/DDBJ databases">
        <title>NovoSphingobium album sp. nov. isolated from polycyclic aromatic hydrocarbons- and heavy-metal polluted soil.</title>
        <authorList>
            <person name="Liu Z."/>
            <person name="Wang K."/>
        </authorList>
    </citation>
    <scope>NUCLEOTIDE SEQUENCE [LARGE SCALE GENOMIC DNA]</scope>
    <source>
        <strain evidence="3 4">H3SJ31-1</strain>
    </source>
</reference>
<evidence type="ECO:0000259" key="1">
    <source>
        <dbReference type="Pfam" id="PF00534"/>
    </source>
</evidence>
<comment type="caution">
    <text evidence="3">The sequence shown here is derived from an EMBL/GenBank/DDBJ whole genome shotgun (WGS) entry which is preliminary data.</text>
</comment>
<evidence type="ECO:0000313" key="4">
    <source>
        <dbReference type="Proteomes" id="UP001216253"/>
    </source>
</evidence>
<dbReference type="Pfam" id="PF13579">
    <property type="entry name" value="Glyco_trans_4_4"/>
    <property type="match status" value="1"/>
</dbReference>
<dbReference type="GO" id="GO:0016757">
    <property type="term" value="F:glycosyltransferase activity"/>
    <property type="evidence" value="ECO:0007669"/>
    <property type="project" value="UniProtKB-KW"/>
</dbReference>
<dbReference type="Proteomes" id="UP001216253">
    <property type="component" value="Unassembled WGS sequence"/>
</dbReference>
<dbReference type="PANTHER" id="PTHR45947">
    <property type="entry name" value="SULFOQUINOVOSYL TRANSFERASE SQD2"/>
    <property type="match status" value="1"/>
</dbReference>
<dbReference type="SUPFAM" id="SSF53756">
    <property type="entry name" value="UDP-Glycosyltransferase/glycogen phosphorylase"/>
    <property type="match status" value="1"/>
</dbReference>
<sequence>MKIVDVCALYSPQGGGIRTYVEQKLAIGPRLGHEIVIIAPGDRDEVIEHGPGARIVTLRAPHFPLDRKYWYFEDEQALHAALDAEAPDFVEVTSPWRSATMVAEWRGAAPRSLVMHADPLSAYPYRWLGDIFSRPTIDWQFSLFWSHLRRLGQSVDLVVCANRDLTRRLAEGGIANSATIPMGVEAGRFAPERRDARLRAQLLAECSLPESATLLIGVGRLAPEKRWPVVIDAVTIASREQPIGLVMLGEGREKRAMLKRIAGNPHIRLFAPKRSRDEFARILASCDALVHGCEAETFCMAAAEARACGLRVIVPDAGGAADHAASGGWTYAAGDPVAAAACIREAIERPWRPAARVRTMDEHFAELFARYEALARPFRRVA</sequence>
<dbReference type="InterPro" id="IPR001296">
    <property type="entry name" value="Glyco_trans_1"/>
</dbReference>
<evidence type="ECO:0000259" key="2">
    <source>
        <dbReference type="Pfam" id="PF13579"/>
    </source>
</evidence>
<keyword evidence="4" id="KW-1185">Reference proteome</keyword>
<gene>
    <name evidence="3" type="ORF">PYV00_04075</name>
</gene>
<feature type="domain" description="Glycosyl transferase family 1" evidence="1">
    <location>
        <begin position="209"/>
        <end position="350"/>
    </location>
</feature>
<protein>
    <submittedName>
        <fullName evidence="3">Glycosyltransferase</fullName>
        <ecNumber evidence="3">2.4.-.-</ecNumber>
    </submittedName>
</protein>
<name>A0ABT5WLI7_9SPHN</name>
<dbReference type="Gene3D" id="3.40.50.2000">
    <property type="entry name" value="Glycogen Phosphorylase B"/>
    <property type="match status" value="2"/>
</dbReference>